<feature type="compositionally biased region" description="Gly residues" evidence="1">
    <location>
        <begin position="191"/>
        <end position="206"/>
    </location>
</feature>
<organism evidence="2 3">
    <name type="scientific">Rothia nasimurium</name>
    <dbReference type="NCBI Taxonomy" id="85336"/>
    <lineage>
        <taxon>Bacteria</taxon>
        <taxon>Bacillati</taxon>
        <taxon>Actinomycetota</taxon>
        <taxon>Actinomycetes</taxon>
        <taxon>Micrococcales</taxon>
        <taxon>Micrococcaceae</taxon>
        <taxon>Rothia</taxon>
    </lineage>
</organism>
<gene>
    <name evidence="2" type="ORF">E4U03_11975</name>
</gene>
<dbReference type="RefSeq" id="WP_135013954.1">
    <property type="nucleotide sequence ID" value="NZ_JADGLK010000067.1"/>
</dbReference>
<dbReference type="EMBL" id="SPQC01000067">
    <property type="protein sequence ID" value="TFU19986.1"/>
    <property type="molecule type" value="Genomic_DNA"/>
</dbReference>
<dbReference type="AlphaFoldDB" id="A0A4Y9F1I5"/>
<evidence type="ECO:0000313" key="2">
    <source>
        <dbReference type="EMBL" id="TFU19986.1"/>
    </source>
</evidence>
<protein>
    <submittedName>
        <fullName evidence="2">Uncharacterized protein</fullName>
    </submittedName>
</protein>
<sequence length="206" mass="20573">MPRFSRATKTVLALLAGGAAIIGIGATNHAAPARVAPLLGGSSSSSQKQGGRSSTSSQISGSSKEYAEICYDPGTGQRLENSECEDGSGSGSSSGGGGGGTGRSYWVPYSSSSTVPKVGEKVAGGSESRPSDGTIFRNLPSQGGGFAESFRESKSSYTVENSQMKSSQSGDSYGGFNQDAKKDTIPKKSRGGFGGGSKTGGGTKGG</sequence>
<feature type="compositionally biased region" description="Polar residues" evidence="1">
    <location>
        <begin position="155"/>
        <end position="171"/>
    </location>
</feature>
<accession>A0A4Y9F1I5</accession>
<name>A0A4Y9F1I5_9MICC</name>
<dbReference type="Proteomes" id="UP000297951">
    <property type="component" value="Unassembled WGS sequence"/>
</dbReference>
<proteinExistence type="predicted"/>
<evidence type="ECO:0000313" key="3">
    <source>
        <dbReference type="Proteomes" id="UP000297951"/>
    </source>
</evidence>
<dbReference type="OrthoDB" id="5148467at2"/>
<evidence type="ECO:0000256" key="1">
    <source>
        <dbReference type="SAM" id="MobiDB-lite"/>
    </source>
</evidence>
<feature type="region of interest" description="Disordered" evidence="1">
    <location>
        <begin position="39"/>
        <end position="206"/>
    </location>
</feature>
<comment type="caution">
    <text evidence="2">The sequence shown here is derived from an EMBL/GenBank/DDBJ whole genome shotgun (WGS) entry which is preliminary data.</text>
</comment>
<feature type="compositionally biased region" description="Gly residues" evidence="1">
    <location>
        <begin position="88"/>
        <end position="102"/>
    </location>
</feature>
<feature type="compositionally biased region" description="Low complexity" evidence="1">
    <location>
        <begin position="40"/>
        <end position="63"/>
    </location>
</feature>
<reference evidence="2 3" key="1">
    <citation type="submission" date="2019-03" db="EMBL/GenBank/DDBJ databases">
        <title>Diversity of the mouse oral microbiome.</title>
        <authorList>
            <person name="Joseph S."/>
            <person name="Aduse-Opoku J."/>
            <person name="Curtis M."/>
            <person name="Wade W."/>
            <person name="Hashim A."/>
        </authorList>
    </citation>
    <scope>NUCLEOTIDE SEQUENCE [LARGE SCALE GENOMIC DNA]</scope>
    <source>
        <strain evidence="3">irhom_31</strain>
    </source>
</reference>